<reference evidence="1" key="1">
    <citation type="journal article" date="2014" name="Front. Microbiol.">
        <title>High frequency of phylogenetically diverse reductive dehalogenase-homologous genes in deep subseafloor sedimentary metagenomes.</title>
        <authorList>
            <person name="Kawai M."/>
            <person name="Futagami T."/>
            <person name="Toyoda A."/>
            <person name="Takaki Y."/>
            <person name="Nishi S."/>
            <person name="Hori S."/>
            <person name="Arai W."/>
            <person name="Tsubouchi T."/>
            <person name="Morono Y."/>
            <person name="Uchiyama I."/>
            <person name="Ito T."/>
            <person name="Fujiyama A."/>
            <person name="Inagaki F."/>
            <person name="Takami H."/>
        </authorList>
    </citation>
    <scope>NUCLEOTIDE SEQUENCE</scope>
    <source>
        <strain evidence="1">Expedition CK06-06</strain>
    </source>
</reference>
<protein>
    <recommendedName>
        <fullName evidence="2">Bifunctional folylpolyglutamate synthase/dihydrofolate synthase</fullName>
    </recommendedName>
</protein>
<dbReference type="EMBL" id="BARW01037295">
    <property type="protein sequence ID" value="GAJ23904.1"/>
    <property type="molecule type" value="Genomic_DNA"/>
</dbReference>
<dbReference type="SUPFAM" id="SSF53244">
    <property type="entry name" value="MurD-like peptide ligases, peptide-binding domain"/>
    <property type="match status" value="1"/>
</dbReference>
<proteinExistence type="predicted"/>
<feature type="non-terminal residue" evidence="1">
    <location>
        <position position="1"/>
    </location>
</feature>
<dbReference type="InterPro" id="IPR036615">
    <property type="entry name" value="Mur_ligase_C_dom_sf"/>
</dbReference>
<gene>
    <name evidence="1" type="ORF">S12H4_57617</name>
</gene>
<sequence length="48" mass="5025">CEVEVQAVEAVSEALSLALSMAGARDLVCVSGSLFVVAEAIEQVTSRW</sequence>
<dbReference type="AlphaFoldDB" id="X1V2I9"/>
<dbReference type="Gene3D" id="3.90.190.20">
    <property type="entry name" value="Mur ligase, C-terminal domain"/>
    <property type="match status" value="1"/>
</dbReference>
<evidence type="ECO:0000313" key="1">
    <source>
        <dbReference type="EMBL" id="GAJ23904.1"/>
    </source>
</evidence>
<comment type="caution">
    <text evidence="1">The sequence shown here is derived from an EMBL/GenBank/DDBJ whole genome shotgun (WGS) entry which is preliminary data.</text>
</comment>
<name>X1V2I9_9ZZZZ</name>
<organism evidence="1">
    <name type="scientific">marine sediment metagenome</name>
    <dbReference type="NCBI Taxonomy" id="412755"/>
    <lineage>
        <taxon>unclassified sequences</taxon>
        <taxon>metagenomes</taxon>
        <taxon>ecological metagenomes</taxon>
    </lineage>
</organism>
<dbReference type="GO" id="GO:0016881">
    <property type="term" value="F:acid-amino acid ligase activity"/>
    <property type="evidence" value="ECO:0007669"/>
    <property type="project" value="InterPro"/>
</dbReference>
<evidence type="ECO:0008006" key="2">
    <source>
        <dbReference type="Google" id="ProtNLM"/>
    </source>
</evidence>
<accession>X1V2I9</accession>